<dbReference type="AlphaFoldDB" id="A0AAJ2R126"/>
<gene>
    <name evidence="2" type="ORF">SGN30_10500</name>
</gene>
<name>A0AAJ2R126_DELAC</name>
<sequence>MNGRRKPFRSRWAGRPDTFAVINHHGTKLTSQEIASIIDPVRECFAQIRAGTATELHATVMHSTIQVAQEVERGRIVHGLAEHFESAQAACEAYFARCRAGGTWHPSAVHFYELDALTTAIDLHEFQLQQLTAHEIQEVTRRLIARTESSGGEMLQADSDLITTRPYHKSREEAHA</sequence>
<dbReference type="EMBL" id="JAWWMZ010000003">
    <property type="protein sequence ID" value="MDX4953845.1"/>
    <property type="molecule type" value="Genomic_DNA"/>
</dbReference>
<reference evidence="2" key="1">
    <citation type="submission" date="2023-11" db="EMBL/GenBank/DDBJ databases">
        <title>Identification and selenium tolerance of Delftia acidovorans R3-25.</title>
        <authorList>
            <person name="Zhang S."/>
            <person name="Liu Y."/>
            <person name="Guo Y."/>
        </authorList>
    </citation>
    <scope>NUCLEOTIDE SEQUENCE</scope>
    <source>
        <strain evidence="2">R3-25</strain>
    </source>
</reference>
<dbReference type="RefSeq" id="WP_319073432.1">
    <property type="nucleotide sequence ID" value="NZ_JAWWMZ010000003.1"/>
</dbReference>
<organism evidence="2 3">
    <name type="scientific">Delftia acidovorans</name>
    <name type="common">Pseudomonas acidovorans</name>
    <name type="synonym">Comamonas acidovorans</name>
    <dbReference type="NCBI Taxonomy" id="80866"/>
    <lineage>
        <taxon>Bacteria</taxon>
        <taxon>Pseudomonadati</taxon>
        <taxon>Pseudomonadota</taxon>
        <taxon>Betaproteobacteria</taxon>
        <taxon>Burkholderiales</taxon>
        <taxon>Comamonadaceae</taxon>
        <taxon>Delftia</taxon>
    </lineage>
</organism>
<feature type="region of interest" description="Disordered" evidence="1">
    <location>
        <begin position="155"/>
        <end position="176"/>
    </location>
</feature>
<accession>A0AAJ2R126</accession>
<proteinExistence type="predicted"/>
<dbReference type="Proteomes" id="UP001287445">
    <property type="component" value="Unassembled WGS sequence"/>
</dbReference>
<evidence type="ECO:0000256" key="1">
    <source>
        <dbReference type="SAM" id="MobiDB-lite"/>
    </source>
</evidence>
<evidence type="ECO:0000313" key="3">
    <source>
        <dbReference type="Proteomes" id="UP001287445"/>
    </source>
</evidence>
<evidence type="ECO:0000313" key="2">
    <source>
        <dbReference type="EMBL" id="MDX4953845.1"/>
    </source>
</evidence>
<protein>
    <submittedName>
        <fullName evidence="2">Uncharacterized protein</fullName>
    </submittedName>
</protein>
<comment type="caution">
    <text evidence="2">The sequence shown here is derived from an EMBL/GenBank/DDBJ whole genome shotgun (WGS) entry which is preliminary data.</text>
</comment>